<dbReference type="GO" id="GO:0000712">
    <property type="term" value="P:resolution of meiotic recombination intermediates"/>
    <property type="evidence" value="ECO:0007669"/>
    <property type="project" value="TreeGrafter"/>
</dbReference>
<dbReference type="GO" id="GO:1901255">
    <property type="term" value="P:nucleotide-excision repair involved in interstrand cross-link repair"/>
    <property type="evidence" value="ECO:0007669"/>
    <property type="project" value="TreeGrafter"/>
</dbReference>
<keyword evidence="1" id="KW-0227">DNA damage</keyword>
<dbReference type="GO" id="GO:0000014">
    <property type="term" value="F:single-stranded DNA endodeoxyribonuclease activity"/>
    <property type="evidence" value="ECO:0007669"/>
    <property type="project" value="TreeGrafter"/>
</dbReference>
<evidence type="ECO:0000256" key="3">
    <source>
        <dbReference type="ARBA" id="ARBA00023204"/>
    </source>
</evidence>
<evidence type="ECO:0000313" key="6">
    <source>
        <dbReference type="Proteomes" id="UP000218231"/>
    </source>
</evidence>
<dbReference type="AlphaFoldDB" id="A0A2A2KA79"/>
<evidence type="ECO:0000256" key="4">
    <source>
        <dbReference type="SAM" id="MobiDB-lite"/>
    </source>
</evidence>
<dbReference type="GO" id="GO:0000110">
    <property type="term" value="C:nucleotide-excision repair factor 1 complex"/>
    <property type="evidence" value="ECO:0007669"/>
    <property type="project" value="TreeGrafter"/>
</dbReference>
<keyword evidence="6" id="KW-1185">Reference proteome</keyword>
<comment type="caution">
    <text evidence="5">The sequence shown here is derived from an EMBL/GenBank/DDBJ whole genome shotgun (WGS) entry which is preliminary data.</text>
</comment>
<dbReference type="PANTHER" id="PTHR10150:SF0">
    <property type="entry name" value="DNA REPAIR ENDONUCLEASE XPF"/>
    <property type="match status" value="1"/>
</dbReference>
<dbReference type="STRING" id="2018661.A0A2A2KA79"/>
<dbReference type="PANTHER" id="PTHR10150">
    <property type="entry name" value="DNA REPAIR ENDONUCLEASE XPF"/>
    <property type="match status" value="1"/>
</dbReference>
<accession>A0A2A2KA79</accession>
<sequence length="602" mass="68860">MDEENSEEVTNPENEENPDEPRALDGPFLIMPYERDLLLETMDKDVLFISALGLGMERLFLEHLIMFSTKKTLALVLNTNQLDEDYFISQLRKAQVPCEPKILTAEVLGKDREAIYLEGGCQFITSRILIVDLLTGRIPIQNVACIFVYRAHKVLFSFQESFILRLYREKKKDGMVKAFSDVPTSSISCFGQLQRAIDRLYVKVVKFVPRFDDNIKHSIDDNACRLSIIDVSMPDSLRRIQRSLCEIITVCLKDLKQCSISGAQSGEEHNETGLRAVWHESSLERRLGDRMCYLNDKQKRLLTDLVLLRALLKISEGMDVVTLLTKLNIIRNDKEMAQSSNWLMSTTAKKLIADVESLCTTTGGETKRLIIGPPKWKVLAEILEEIKTIPVQRHEVPETGPSVLIMASSEELCKQLQDLIKSGEENLMWRVTRQHDRGYLGTEPDLQPLWNPEHVKMLYRAQRKDESTSDLRDKVQKEQKTIARAAQRKRKAVETLFTSSNDGLKQTRLLQFGILQYKKRKNERIVDRFYTATLSFPSVLLGAKNSSWISESEETPAKMVTSLVRVRNWRMKALPTGVPDGTTGALRSRERTDRTCKLVGEF</sequence>
<proteinExistence type="predicted"/>
<keyword evidence="3" id="KW-0234">DNA repair</keyword>
<dbReference type="GO" id="GO:0000724">
    <property type="term" value="P:double-strand break repair via homologous recombination"/>
    <property type="evidence" value="ECO:0007669"/>
    <property type="project" value="TreeGrafter"/>
</dbReference>
<evidence type="ECO:0000256" key="1">
    <source>
        <dbReference type="ARBA" id="ARBA00022763"/>
    </source>
</evidence>
<evidence type="ECO:0000313" key="5">
    <source>
        <dbReference type="EMBL" id="PAV70864.1"/>
    </source>
</evidence>
<gene>
    <name evidence="5" type="ORF">WR25_02261</name>
</gene>
<reference evidence="5 6" key="1">
    <citation type="journal article" date="2017" name="Curr. Biol.">
        <title>Genome architecture and evolution of a unichromosomal asexual nematode.</title>
        <authorList>
            <person name="Fradin H."/>
            <person name="Zegar C."/>
            <person name="Gutwein M."/>
            <person name="Lucas J."/>
            <person name="Kovtun M."/>
            <person name="Corcoran D."/>
            <person name="Baugh L.R."/>
            <person name="Kiontke K."/>
            <person name="Gunsalus K."/>
            <person name="Fitch D.H."/>
            <person name="Piano F."/>
        </authorList>
    </citation>
    <scope>NUCLEOTIDE SEQUENCE [LARGE SCALE GENOMIC DNA]</scope>
    <source>
        <strain evidence="5">PF1309</strain>
    </source>
</reference>
<organism evidence="5 6">
    <name type="scientific">Diploscapter pachys</name>
    <dbReference type="NCBI Taxonomy" id="2018661"/>
    <lineage>
        <taxon>Eukaryota</taxon>
        <taxon>Metazoa</taxon>
        <taxon>Ecdysozoa</taxon>
        <taxon>Nematoda</taxon>
        <taxon>Chromadorea</taxon>
        <taxon>Rhabditida</taxon>
        <taxon>Rhabditina</taxon>
        <taxon>Rhabditomorpha</taxon>
        <taxon>Rhabditoidea</taxon>
        <taxon>Rhabditidae</taxon>
        <taxon>Diploscapter</taxon>
    </lineage>
</organism>
<dbReference type="OrthoDB" id="361020at2759"/>
<name>A0A2A2KA79_9BILA</name>
<evidence type="ECO:0000256" key="2">
    <source>
        <dbReference type="ARBA" id="ARBA00022801"/>
    </source>
</evidence>
<dbReference type="EMBL" id="LIAE01009184">
    <property type="protein sequence ID" value="PAV70864.1"/>
    <property type="molecule type" value="Genomic_DNA"/>
</dbReference>
<dbReference type="Proteomes" id="UP000218231">
    <property type="component" value="Unassembled WGS sequence"/>
</dbReference>
<feature type="region of interest" description="Disordered" evidence="4">
    <location>
        <begin position="1"/>
        <end position="26"/>
    </location>
</feature>
<dbReference type="GO" id="GO:0003684">
    <property type="term" value="F:damaged DNA binding"/>
    <property type="evidence" value="ECO:0007669"/>
    <property type="project" value="TreeGrafter"/>
</dbReference>
<protein>
    <submittedName>
        <fullName evidence="5">Uncharacterized protein</fullName>
    </submittedName>
</protein>
<keyword evidence="2" id="KW-0378">Hydrolase</keyword>
<dbReference type="GO" id="GO:0003697">
    <property type="term" value="F:single-stranded DNA binding"/>
    <property type="evidence" value="ECO:0007669"/>
    <property type="project" value="TreeGrafter"/>
</dbReference>